<feature type="compositionally biased region" description="Basic and acidic residues" evidence="1">
    <location>
        <begin position="91"/>
        <end position="115"/>
    </location>
</feature>
<evidence type="ECO:0000313" key="2">
    <source>
        <dbReference type="Proteomes" id="UP000036681"/>
    </source>
</evidence>
<feature type="compositionally biased region" description="Basic and acidic residues" evidence="1">
    <location>
        <begin position="249"/>
        <end position="275"/>
    </location>
</feature>
<feature type="region of interest" description="Disordered" evidence="1">
    <location>
        <begin position="237"/>
        <end position="275"/>
    </location>
</feature>
<dbReference type="AlphaFoldDB" id="A0A0M3IMT1"/>
<sequence length="355" mass="38908">MDIVPDMDALLDQLEASEDATQSNHNQSFIRTNNKENIIKPEKKFLIPFDSQISTINTAKRTDQEDTNNDSSKQLSHLRNISNNSELSLVDEDHSDAHLMRATRKEDDKPGENEANHPGVSSSSLKGPELAVSNANSEEPTEDVDEAICSVKERSEIASSSRIVGDMEGVEITTAGDGDLTRHLCDLPEADQSPAAAANELDQMAREFEEMDQYLARCAIESGELKVSLSTGEKDLGSLNIEPAASGSRSDETNPTVKDDSKDGSLEPSEGRMENVDLSIASVRFDNTPVADDGDNKTEVPSIDTKINKEENETTVGKEFIPTGFKEMTQAVQMMHNEDVDVVVEGNFLLPFYLK</sequence>
<dbReference type="Proteomes" id="UP000036681">
    <property type="component" value="Unplaced"/>
</dbReference>
<accession>A0A0M3IMT1</accession>
<evidence type="ECO:0000256" key="1">
    <source>
        <dbReference type="SAM" id="MobiDB-lite"/>
    </source>
</evidence>
<name>A0A0M3IMT1_ASCLU</name>
<feature type="region of interest" description="Disordered" evidence="1">
    <location>
        <begin position="58"/>
        <end position="144"/>
    </location>
</feature>
<dbReference type="WBParaSite" id="ALUE_0002005901-mRNA-1">
    <property type="protein sequence ID" value="ALUE_0002005901-mRNA-1"/>
    <property type="gene ID" value="ALUE_0002005901"/>
</dbReference>
<organism evidence="2 3">
    <name type="scientific">Ascaris lumbricoides</name>
    <name type="common">Giant roundworm</name>
    <dbReference type="NCBI Taxonomy" id="6252"/>
    <lineage>
        <taxon>Eukaryota</taxon>
        <taxon>Metazoa</taxon>
        <taxon>Ecdysozoa</taxon>
        <taxon>Nematoda</taxon>
        <taxon>Chromadorea</taxon>
        <taxon>Rhabditida</taxon>
        <taxon>Spirurina</taxon>
        <taxon>Ascaridomorpha</taxon>
        <taxon>Ascaridoidea</taxon>
        <taxon>Ascarididae</taxon>
        <taxon>Ascaris</taxon>
    </lineage>
</organism>
<feature type="compositionally biased region" description="Polar residues" evidence="1">
    <location>
        <begin position="69"/>
        <end position="87"/>
    </location>
</feature>
<reference evidence="3" key="1">
    <citation type="submission" date="2017-02" db="UniProtKB">
        <authorList>
            <consortium name="WormBaseParasite"/>
        </authorList>
    </citation>
    <scope>IDENTIFICATION</scope>
</reference>
<protein>
    <submittedName>
        <fullName evidence="3">FYVE-type domain-containing protein</fullName>
    </submittedName>
</protein>
<keyword evidence="2" id="KW-1185">Reference proteome</keyword>
<proteinExistence type="predicted"/>
<evidence type="ECO:0000313" key="3">
    <source>
        <dbReference type="WBParaSite" id="ALUE_0002005901-mRNA-1"/>
    </source>
</evidence>